<feature type="transmembrane region" description="Helical" evidence="5">
    <location>
        <begin position="142"/>
        <end position="165"/>
    </location>
</feature>
<dbReference type="RefSeq" id="WP_233734776.1">
    <property type="nucleotide sequence ID" value="NZ_JAJVCN010000005.1"/>
</dbReference>
<dbReference type="Proteomes" id="UP001521150">
    <property type="component" value="Unassembled WGS sequence"/>
</dbReference>
<dbReference type="Gene3D" id="1.20.1740.10">
    <property type="entry name" value="Amino acid/polyamine transporter I"/>
    <property type="match status" value="1"/>
</dbReference>
<evidence type="ECO:0000256" key="1">
    <source>
        <dbReference type="ARBA" id="ARBA00004141"/>
    </source>
</evidence>
<sequence length="413" mass="41567">MQHAVPDRLKVTAGVVPGLSAMLGAGLLVAISPAAAAAGSWLLLGIVIAFIAALCGAFSTSDQSRRFIGIGGGYLYSRHQLGVLPGRMAGSTALVGRIVAGAAIAGTFGVYVVPQHPVMAAIVVSLIAAAADALGVRPSRGVTLAVLLITLVGLALFVAVAFAIAPPEALPLPADVEGTDNPGGLLAAAGLMFFGFLGFEQVTSSSEAEYSVRQLHVAIPVMMVGTLVATVAVAGAALHQLGGPRLALSPAPLMDALAAADAQSIQPLIAGVAGIATLFGLLTAIGSIRRTLGAMAEFSDVPPALAIVGSRGVSAPAAVLSGAAVAVAAALLNPPQAVGVATCLLLFYYAFTNAAARLLMDRERTWPRRAACFGLGFSVLIGMNMSVKYLVVVVLVMVVGCVAGAITSRYARK</sequence>
<accession>A0ABS8ZZT5</accession>
<feature type="transmembrane region" description="Helical" evidence="5">
    <location>
        <begin position="118"/>
        <end position="135"/>
    </location>
</feature>
<dbReference type="InterPro" id="IPR050367">
    <property type="entry name" value="APC_superfamily"/>
</dbReference>
<feature type="transmembrane region" description="Helical" evidence="5">
    <location>
        <begin position="12"/>
        <end position="32"/>
    </location>
</feature>
<keyword evidence="7" id="KW-1185">Reference proteome</keyword>
<evidence type="ECO:0000313" key="7">
    <source>
        <dbReference type="Proteomes" id="UP001521150"/>
    </source>
</evidence>
<protein>
    <submittedName>
        <fullName evidence="6">APC family permease</fullName>
    </submittedName>
</protein>
<keyword evidence="3 5" id="KW-1133">Transmembrane helix</keyword>
<comment type="subcellular location">
    <subcellularLocation>
        <location evidence="1">Membrane</location>
        <topology evidence="1">Multi-pass membrane protein</topology>
    </subcellularLocation>
</comment>
<dbReference type="PANTHER" id="PTHR42770">
    <property type="entry name" value="AMINO ACID TRANSPORTER-RELATED"/>
    <property type="match status" value="1"/>
</dbReference>
<dbReference type="EMBL" id="JAJVCN010000005">
    <property type="protein sequence ID" value="MCE7011937.1"/>
    <property type="molecule type" value="Genomic_DNA"/>
</dbReference>
<feature type="transmembrane region" description="Helical" evidence="5">
    <location>
        <begin position="38"/>
        <end position="58"/>
    </location>
</feature>
<proteinExistence type="predicted"/>
<keyword evidence="4 5" id="KW-0472">Membrane</keyword>
<keyword evidence="2 5" id="KW-0812">Transmembrane</keyword>
<feature type="transmembrane region" description="Helical" evidence="5">
    <location>
        <begin position="94"/>
        <end position="112"/>
    </location>
</feature>
<reference evidence="6 7" key="1">
    <citation type="submission" date="2021-12" db="EMBL/GenBank/DDBJ databases">
        <title>Genome sequence of Kibdelosporangium philippinense ATCC 49844.</title>
        <authorList>
            <person name="Fedorov E.A."/>
            <person name="Omeragic M."/>
            <person name="Shalygina K.F."/>
            <person name="Maclea K.S."/>
        </authorList>
    </citation>
    <scope>NUCLEOTIDE SEQUENCE [LARGE SCALE GENOMIC DNA]</scope>
    <source>
        <strain evidence="6 7">ATCC 49844</strain>
    </source>
</reference>
<feature type="transmembrane region" description="Helical" evidence="5">
    <location>
        <begin position="185"/>
        <end position="203"/>
    </location>
</feature>
<feature type="transmembrane region" description="Helical" evidence="5">
    <location>
        <begin position="264"/>
        <end position="285"/>
    </location>
</feature>
<comment type="caution">
    <text evidence="6">The sequence shown here is derived from an EMBL/GenBank/DDBJ whole genome shotgun (WGS) entry which is preliminary data.</text>
</comment>
<feature type="transmembrane region" description="Helical" evidence="5">
    <location>
        <begin position="215"/>
        <end position="238"/>
    </location>
</feature>
<evidence type="ECO:0000256" key="3">
    <source>
        <dbReference type="ARBA" id="ARBA00022989"/>
    </source>
</evidence>
<feature type="transmembrane region" description="Helical" evidence="5">
    <location>
        <begin position="338"/>
        <end position="359"/>
    </location>
</feature>
<gene>
    <name evidence="6" type="ORF">LWC34_55375</name>
</gene>
<feature type="transmembrane region" description="Helical" evidence="5">
    <location>
        <begin position="313"/>
        <end position="332"/>
    </location>
</feature>
<dbReference type="PANTHER" id="PTHR42770:SF7">
    <property type="entry name" value="MEMBRANE PROTEIN"/>
    <property type="match status" value="1"/>
</dbReference>
<evidence type="ECO:0000256" key="2">
    <source>
        <dbReference type="ARBA" id="ARBA00022692"/>
    </source>
</evidence>
<evidence type="ECO:0000256" key="5">
    <source>
        <dbReference type="SAM" id="Phobius"/>
    </source>
</evidence>
<dbReference type="PIRSF" id="PIRSF006060">
    <property type="entry name" value="AA_transporter"/>
    <property type="match status" value="1"/>
</dbReference>
<name>A0ABS8ZZT5_9PSEU</name>
<evidence type="ECO:0000256" key="4">
    <source>
        <dbReference type="ARBA" id="ARBA00023136"/>
    </source>
</evidence>
<feature type="transmembrane region" description="Helical" evidence="5">
    <location>
        <begin position="389"/>
        <end position="411"/>
    </location>
</feature>
<evidence type="ECO:0000313" key="6">
    <source>
        <dbReference type="EMBL" id="MCE7011937.1"/>
    </source>
</evidence>
<organism evidence="6 7">
    <name type="scientific">Kibdelosporangium philippinense</name>
    <dbReference type="NCBI Taxonomy" id="211113"/>
    <lineage>
        <taxon>Bacteria</taxon>
        <taxon>Bacillati</taxon>
        <taxon>Actinomycetota</taxon>
        <taxon>Actinomycetes</taxon>
        <taxon>Pseudonocardiales</taxon>
        <taxon>Pseudonocardiaceae</taxon>
        <taxon>Kibdelosporangium</taxon>
    </lineage>
</organism>